<dbReference type="Pfam" id="PF00753">
    <property type="entry name" value="Lactamase_B"/>
    <property type="match status" value="1"/>
</dbReference>
<organism evidence="2 3">
    <name type="scientific">Flavisphingopyxis soli</name>
    <dbReference type="NCBI Taxonomy" id="2601267"/>
    <lineage>
        <taxon>Bacteria</taxon>
        <taxon>Pseudomonadati</taxon>
        <taxon>Pseudomonadota</taxon>
        <taxon>Alphaproteobacteria</taxon>
        <taxon>Sphingomonadales</taxon>
        <taxon>Sphingopyxidaceae</taxon>
        <taxon>Flavisphingopyxis</taxon>
    </lineage>
</organism>
<keyword evidence="3" id="KW-1185">Reference proteome</keyword>
<accession>A0A5C6U8H4</accession>
<dbReference type="SUPFAM" id="SSF56281">
    <property type="entry name" value="Metallo-hydrolase/oxidoreductase"/>
    <property type="match status" value="1"/>
</dbReference>
<evidence type="ECO:0000313" key="3">
    <source>
        <dbReference type="Proteomes" id="UP000321129"/>
    </source>
</evidence>
<dbReference type="SMART" id="SM00849">
    <property type="entry name" value="Lactamase_B"/>
    <property type="match status" value="1"/>
</dbReference>
<dbReference type="InterPro" id="IPR036866">
    <property type="entry name" value="RibonucZ/Hydroxyglut_hydro"/>
</dbReference>
<dbReference type="OrthoDB" id="9773738at2"/>
<reference evidence="2 3" key="1">
    <citation type="submission" date="2019-08" db="EMBL/GenBank/DDBJ databases">
        <title>Sphingorhabdus soil sp. nov., isolated from arctic soil.</title>
        <authorList>
            <person name="Liu Y."/>
        </authorList>
    </citation>
    <scope>NUCLEOTIDE SEQUENCE [LARGE SCALE GENOMIC DNA]</scope>
    <source>
        <strain evidence="2 3">D-2Q-5-6</strain>
    </source>
</reference>
<name>A0A5C6U8H4_9SPHN</name>
<dbReference type="AlphaFoldDB" id="A0A5C6U8H4"/>
<comment type="caution">
    <text evidence="2">The sequence shown here is derived from an EMBL/GenBank/DDBJ whole genome shotgun (WGS) entry which is preliminary data.</text>
</comment>
<protein>
    <submittedName>
        <fullName evidence="2">Subclass B3 metallo-beta-lactamase</fullName>
    </submittedName>
</protein>
<evidence type="ECO:0000259" key="1">
    <source>
        <dbReference type="SMART" id="SM00849"/>
    </source>
</evidence>
<proteinExistence type="predicted"/>
<sequence length="294" mass="30968">MLAALALAGCIAGLPEPVSFATPAPFSALQEQCEGKDGWSDPAPPVRIYGNVYDVGTCGIVVLLITSPDGHVLIDGATAEAAPAIAANIERLGFALGDVRFIAASHEHLDHVGGLADLQRLTGAEVVARAPAKRVLESGVVAPQDPQAGLHPPFTALRVERVIGDGEQVRLGSLVLTAHATPGHSPGSTSWSWRSCADAVCLMIVYADSISAVSSDAYRFLDHPDYVAPFRASLDKIAALDCDLLITPHPGASNLYARLAGKAPLIDRSACRNYAQKARQNLDRRLATEAADRR</sequence>
<dbReference type="EMBL" id="VOPY01000003">
    <property type="protein sequence ID" value="TXC68411.1"/>
    <property type="molecule type" value="Genomic_DNA"/>
</dbReference>
<dbReference type="PANTHER" id="PTHR42951:SF17">
    <property type="entry name" value="METALLO-BETA-LACTAMASE DOMAIN-CONTAINING PROTEIN"/>
    <property type="match status" value="1"/>
</dbReference>
<dbReference type="CDD" id="cd16315">
    <property type="entry name" value="EVM-1-like_MBL-B3"/>
    <property type="match status" value="1"/>
</dbReference>
<dbReference type="Gene3D" id="3.60.15.10">
    <property type="entry name" value="Ribonuclease Z/Hydroxyacylglutathione hydrolase-like"/>
    <property type="match status" value="1"/>
</dbReference>
<feature type="domain" description="Metallo-beta-lactamase" evidence="1">
    <location>
        <begin position="59"/>
        <end position="249"/>
    </location>
</feature>
<dbReference type="Proteomes" id="UP000321129">
    <property type="component" value="Unassembled WGS sequence"/>
</dbReference>
<dbReference type="InterPro" id="IPR001279">
    <property type="entry name" value="Metallo-B-lactamas"/>
</dbReference>
<gene>
    <name evidence="2" type="primary">bla</name>
    <name evidence="2" type="ORF">FSZ31_11450</name>
</gene>
<dbReference type="InterPro" id="IPR050855">
    <property type="entry name" value="NDM-1-like"/>
</dbReference>
<dbReference type="NCBIfam" id="NF012229">
    <property type="entry name" value="bla_class_B_core"/>
    <property type="match status" value="1"/>
</dbReference>
<evidence type="ECO:0000313" key="2">
    <source>
        <dbReference type="EMBL" id="TXC68411.1"/>
    </source>
</evidence>
<dbReference type="NCBIfam" id="NF033105">
    <property type="entry name" value="bla_subclass_B3"/>
    <property type="match status" value="1"/>
</dbReference>
<dbReference type="PANTHER" id="PTHR42951">
    <property type="entry name" value="METALLO-BETA-LACTAMASE DOMAIN-CONTAINING"/>
    <property type="match status" value="1"/>
</dbReference>